<reference evidence="1" key="1">
    <citation type="thesis" date="2020" institute="ProQuest LLC" country="789 East Eisenhower Parkway, Ann Arbor, MI, USA">
        <title>Comparative Genomics and Chromosome Evolution.</title>
        <authorList>
            <person name="Mudd A.B."/>
        </authorList>
    </citation>
    <scope>NUCLEOTIDE SEQUENCE</scope>
    <source>
        <strain evidence="1">237g6f4</strain>
        <tissue evidence="1">Blood</tissue>
    </source>
</reference>
<name>A0AAV7BDI9_ENGPU</name>
<organism evidence="1 2">
    <name type="scientific">Engystomops pustulosus</name>
    <name type="common">Tungara frog</name>
    <name type="synonym">Physalaemus pustulosus</name>
    <dbReference type="NCBI Taxonomy" id="76066"/>
    <lineage>
        <taxon>Eukaryota</taxon>
        <taxon>Metazoa</taxon>
        <taxon>Chordata</taxon>
        <taxon>Craniata</taxon>
        <taxon>Vertebrata</taxon>
        <taxon>Euteleostomi</taxon>
        <taxon>Amphibia</taxon>
        <taxon>Batrachia</taxon>
        <taxon>Anura</taxon>
        <taxon>Neobatrachia</taxon>
        <taxon>Hyloidea</taxon>
        <taxon>Leptodactylidae</taxon>
        <taxon>Leiuperinae</taxon>
        <taxon>Engystomops</taxon>
    </lineage>
</organism>
<dbReference type="EMBL" id="WNYA01000005">
    <property type="protein sequence ID" value="KAG8570586.1"/>
    <property type="molecule type" value="Genomic_DNA"/>
</dbReference>
<protein>
    <recommendedName>
        <fullName evidence="3">Mitochondrial ribosomal protein S36</fullName>
    </recommendedName>
</protein>
<evidence type="ECO:0008006" key="3">
    <source>
        <dbReference type="Google" id="ProtNLM"/>
    </source>
</evidence>
<proteinExistence type="predicted"/>
<evidence type="ECO:0000313" key="1">
    <source>
        <dbReference type="EMBL" id="KAG8570586.1"/>
    </source>
</evidence>
<gene>
    <name evidence="1" type="ORF">GDO81_011335</name>
</gene>
<sequence length="100" mass="11399">MGSGALWALRGQSSLTVTPPHSRQPSSVYKQITSLQSKKKSILLSPKLSYDPDTKPEKEIIDLTPKMTHFPNPPKTKQTIKIIQKYFGRSRIHNYCDEMK</sequence>
<evidence type="ECO:0000313" key="2">
    <source>
        <dbReference type="Proteomes" id="UP000824782"/>
    </source>
</evidence>
<comment type="caution">
    <text evidence="1">The sequence shown here is derived from an EMBL/GenBank/DDBJ whole genome shotgun (WGS) entry which is preliminary data.</text>
</comment>
<dbReference type="AlphaFoldDB" id="A0AAV7BDI9"/>
<keyword evidence="2" id="KW-1185">Reference proteome</keyword>
<dbReference type="Proteomes" id="UP000824782">
    <property type="component" value="Unassembled WGS sequence"/>
</dbReference>
<accession>A0AAV7BDI9</accession>